<proteinExistence type="predicted"/>
<dbReference type="EMBL" id="FOQY01000043">
    <property type="protein sequence ID" value="SFK95471.1"/>
    <property type="molecule type" value="Genomic_DNA"/>
</dbReference>
<gene>
    <name evidence="2" type="ORF">SAMN05216275_1438</name>
</gene>
<evidence type="ECO:0000256" key="1">
    <source>
        <dbReference type="SAM" id="Phobius"/>
    </source>
</evidence>
<dbReference type="AlphaFoldDB" id="A0A1I4DU55"/>
<feature type="transmembrane region" description="Helical" evidence="1">
    <location>
        <begin position="186"/>
        <end position="206"/>
    </location>
</feature>
<protein>
    <submittedName>
        <fullName evidence="2">Uncharacterized protein</fullName>
    </submittedName>
</protein>
<keyword evidence="3" id="KW-1185">Reference proteome</keyword>
<name>A0A1I4DU55_9ACTN</name>
<feature type="transmembrane region" description="Helical" evidence="1">
    <location>
        <begin position="108"/>
        <end position="129"/>
    </location>
</feature>
<feature type="transmembrane region" description="Helical" evidence="1">
    <location>
        <begin position="76"/>
        <end position="96"/>
    </location>
</feature>
<feature type="transmembrane region" description="Helical" evidence="1">
    <location>
        <begin position="212"/>
        <end position="231"/>
    </location>
</feature>
<keyword evidence="1" id="KW-1133">Transmembrane helix</keyword>
<keyword evidence="1" id="KW-0472">Membrane</keyword>
<keyword evidence="1" id="KW-0812">Transmembrane</keyword>
<evidence type="ECO:0000313" key="3">
    <source>
        <dbReference type="Proteomes" id="UP000199111"/>
    </source>
</evidence>
<accession>A0A1I4DU55</accession>
<dbReference type="Proteomes" id="UP000199111">
    <property type="component" value="Unassembled WGS sequence"/>
</dbReference>
<sequence length="253" mass="28325">MWVKIFLPRKSASPREWVPMRKMLPRMTAESLPERLDDLPVEPKDFLQLVAVDFSGTYHVYLAAKDERLKMTRLSMSLLAAPFAAAIALASAKVINPGALTSWDGVPWYLFATIAAFGLLNMLPFLRLIEAVNAHMRTARALNNFRLLYVVQLKDHFSALGWTPNLPVDPRYPETYAPLAWPGINVMMLALVNSSYIAVGALGMVGADPNTALLLVVIGLLALLHYAVYYVRANVSRQRRLPHNPFHFPNVET</sequence>
<reference evidence="3" key="1">
    <citation type="submission" date="2016-10" db="EMBL/GenBank/DDBJ databases">
        <authorList>
            <person name="Varghese N."/>
            <person name="Submissions S."/>
        </authorList>
    </citation>
    <scope>NUCLEOTIDE SEQUENCE [LARGE SCALE GENOMIC DNA]</scope>
    <source>
        <strain evidence="3">CGMCC 4.2126</strain>
    </source>
</reference>
<organism evidence="2 3">
    <name type="scientific">Streptosporangium canum</name>
    <dbReference type="NCBI Taxonomy" id="324952"/>
    <lineage>
        <taxon>Bacteria</taxon>
        <taxon>Bacillati</taxon>
        <taxon>Actinomycetota</taxon>
        <taxon>Actinomycetes</taxon>
        <taxon>Streptosporangiales</taxon>
        <taxon>Streptosporangiaceae</taxon>
        <taxon>Streptosporangium</taxon>
    </lineage>
</organism>
<evidence type="ECO:0000313" key="2">
    <source>
        <dbReference type="EMBL" id="SFK95471.1"/>
    </source>
</evidence>